<accession>A0AA37FBZ8</accession>
<protein>
    <submittedName>
        <fullName evidence="2">Uncharacterized protein</fullName>
    </submittedName>
</protein>
<dbReference type="Proteomes" id="UP001051844">
    <property type="component" value="Unassembled WGS sequence"/>
</dbReference>
<sequence>MRPPAAPAPADPPGPGPEPEPGWNVALRRLLGDPYVFVATGPRRHEEWARDVLAVLRREVADPRGRPGLDADRTGPGRDAVPAYPFAPPPAERFPAYLRPLERAAAVGALAVMSEEWQFEPAPVRSRPDREAVLADARTLLDRYGPDAEYWTNAVAAGSGPAPDFVAAGLRGTASYTFLTGAYVNGLDLCDDLGLIAVSADEVGVFWSVGAC</sequence>
<feature type="compositionally biased region" description="Pro residues" evidence="1">
    <location>
        <begin position="1"/>
        <end position="20"/>
    </location>
</feature>
<evidence type="ECO:0000313" key="2">
    <source>
        <dbReference type="EMBL" id="GHI46656.1"/>
    </source>
</evidence>
<evidence type="ECO:0000256" key="1">
    <source>
        <dbReference type="SAM" id="MobiDB-lite"/>
    </source>
</evidence>
<dbReference type="EMBL" id="BNDZ01000005">
    <property type="protein sequence ID" value="GHI46656.1"/>
    <property type="molecule type" value="Genomic_DNA"/>
</dbReference>
<dbReference type="AlphaFoldDB" id="A0AA37FBZ8"/>
<feature type="region of interest" description="Disordered" evidence="1">
    <location>
        <begin position="1"/>
        <end position="24"/>
    </location>
</feature>
<evidence type="ECO:0000313" key="3">
    <source>
        <dbReference type="Proteomes" id="UP001051844"/>
    </source>
</evidence>
<name>A0AA37FBZ8_9ACTN</name>
<reference evidence="2" key="1">
    <citation type="submission" date="2022-09" db="EMBL/GenBank/DDBJ databases">
        <title>Whole genome shotgun sequence of Streptomyces albidoflavus NBRC 12854.</title>
        <authorList>
            <person name="Komaki H."/>
            <person name="Tamura T."/>
        </authorList>
    </citation>
    <scope>NUCLEOTIDE SEQUENCE</scope>
    <source>
        <strain evidence="2">NBRC 12854</strain>
    </source>
</reference>
<dbReference type="RefSeq" id="WP_008409868.1">
    <property type="nucleotide sequence ID" value="NZ_BNDZ01000005.1"/>
</dbReference>
<organism evidence="2 3">
    <name type="scientific">Streptomyces albidoflavus</name>
    <dbReference type="NCBI Taxonomy" id="1886"/>
    <lineage>
        <taxon>Bacteria</taxon>
        <taxon>Bacillati</taxon>
        <taxon>Actinomycetota</taxon>
        <taxon>Actinomycetes</taxon>
        <taxon>Kitasatosporales</taxon>
        <taxon>Streptomycetaceae</taxon>
        <taxon>Streptomyces</taxon>
        <taxon>Streptomyces albidoflavus group</taxon>
    </lineage>
</organism>
<proteinExistence type="predicted"/>
<comment type="caution">
    <text evidence="2">The sequence shown here is derived from an EMBL/GenBank/DDBJ whole genome shotgun (WGS) entry which is preliminary data.</text>
</comment>
<gene>
    <name evidence="2" type="ORF">ScoT_28300</name>
</gene>